<gene>
    <name evidence="11" type="ORF">QN277_027504</name>
</gene>
<evidence type="ECO:0000256" key="3">
    <source>
        <dbReference type="ARBA" id="ARBA00022692"/>
    </source>
</evidence>
<dbReference type="AlphaFoldDB" id="A0AAE1JD84"/>
<dbReference type="EMBL" id="JAWXYG010000008">
    <property type="protein sequence ID" value="KAK4266612.1"/>
    <property type="molecule type" value="Genomic_DNA"/>
</dbReference>
<keyword evidence="5 9" id="KW-1133">Transmembrane helix</keyword>
<protein>
    <recommendedName>
        <fullName evidence="10">PGG domain-containing protein</fullName>
    </recommendedName>
</protein>
<evidence type="ECO:0000256" key="4">
    <source>
        <dbReference type="ARBA" id="ARBA00022737"/>
    </source>
</evidence>
<dbReference type="InterPro" id="IPR002110">
    <property type="entry name" value="Ankyrin_rpt"/>
</dbReference>
<name>A0AAE1JD84_9FABA</name>
<feature type="repeat" description="ANK" evidence="8">
    <location>
        <begin position="131"/>
        <end position="163"/>
    </location>
</feature>
<keyword evidence="3 9" id="KW-0812">Transmembrane</keyword>
<dbReference type="Pfam" id="PF00023">
    <property type="entry name" value="Ank"/>
    <property type="match status" value="1"/>
</dbReference>
<proteinExistence type="predicted"/>
<evidence type="ECO:0000256" key="1">
    <source>
        <dbReference type="ARBA" id="ARBA00004141"/>
    </source>
</evidence>
<keyword evidence="6 8" id="KW-0040">ANK repeat</keyword>
<reference evidence="11" key="1">
    <citation type="submission" date="2023-10" db="EMBL/GenBank/DDBJ databases">
        <title>Chromosome-level genome of the transformable northern wattle, Acacia crassicarpa.</title>
        <authorList>
            <person name="Massaro I."/>
            <person name="Sinha N.R."/>
            <person name="Poethig S."/>
            <person name="Leichty A.R."/>
        </authorList>
    </citation>
    <scope>NUCLEOTIDE SEQUENCE</scope>
    <source>
        <strain evidence="11">Acra3RX</strain>
        <tissue evidence="11">Leaf</tissue>
    </source>
</reference>
<comment type="caution">
    <text evidence="11">The sequence shown here is derived from an EMBL/GenBank/DDBJ whole genome shotgun (WGS) entry which is preliminary data.</text>
</comment>
<feature type="repeat" description="ANK" evidence="8">
    <location>
        <begin position="349"/>
        <end position="381"/>
    </location>
</feature>
<evidence type="ECO:0000256" key="8">
    <source>
        <dbReference type="PROSITE-ProRule" id="PRU00023"/>
    </source>
</evidence>
<feature type="transmembrane region" description="Helical" evidence="9">
    <location>
        <begin position="524"/>
        <end position="548"/>
    </location>
</feature>
<evidence type="ECO:0000256" key="6">
    <source>
        <dbReference type="ARBA" id="ARBA00023043"/>
    </source>
</evidence>
<dbReference type="Pfam" id="PF12796">
    <property type="entry name" value="Ank_2"/>
    <property type="match status" value="2"/>
</dbReference>
<evidence type="ECO:0000256" key="7">
    <source>
        <dbReference type="ARBA" id="ARBA00023136"/>
    </source>
</evidence>
<comment type="subcellular location">
    <subcellularLocation>
        <location evidence="2">Cell membrane</location>
        <topology evidence="2">Peripheral membrane protein</topology>
        <orientation evidence="2">Cytoplasmic side</orientation>
    </subcellularLocation>
    <subcellularLocation>
        <location evidence="1">Membrane</location>
        <topology evidence="1">Multi-pass membrane protein</topology>
    </subcellularLocation>
</comment>
<feature type="repeat" description="ANK" evidence="8">
    <location>
        <begin position="279"/>
        <end position="311"/>
    </location>
</feature>
<dbReference type="Pfam" id="PF13962">
    <property type="entry name" value="PGG"/>
    <property type="match status" value="1"/>
</dbReference>
<accession>A0AAE1JD84</accession>
<evidence type="ECO:0000313" key="12">
    <source>
        <dbReference type="Proteomes" id="UP001293593"/>
    </source>
</evidence>
<keyword evidence="7 9" id="KW-0472">Membrane</keyword>
<organism evidence="11 12">
    <name type="scientific">Acacia crassicarpa</name>
    <name type="common">northern wattle</name>
    <dbReference type="NCBI Taxonomy" id="499986"/>
    <lineage>
        <taxon>Eukaryota</taxon>
        <taxon>Viridiplantae</taxon>
        <taxon>Streptophyta</taxon>
        <taxon>Embryophyta</taxon>
        <taxon>Tracheophyta</taxon>
        <taxon>Spermatophyta</taxon>
        <taxon>Magnoliopsida</taxon>
        <taxon>eudicotyledons</taxon>
        <taxon>Gunneridae</taxon>
        <taxon>Pentapetalae</taxon>
        <taxon>rosids</taxon>
        <taxon>fabids</taxon>
        <taxon>Fabales</taxon>
        <taxon>Fabaceae</taxon>
        <taxon>Caesalpinioideae</taxon>
        <taxon>mimosoid clade</taxon>
        <taxon>Acacieae</taxon>
        <taxon>Acacia</taxon>
    </lineage>
</organism>
<feature type="domain" description="PGG" evidence="10">
    <location>
        <begin position="472"/>
        <end position="584"/>
    </location>
</feature>
<feature type="transmembrane region" description="Helical" evidence="9">
    <location>
        <begin position="480"/>
        <end position="504"/>
    </location>
</feature>
<dbReference type="SMART" id="SM00248">
    <property type="entry name" value="ANK"/>
    <property type="match status" value="9"/>
</dbReference>
<dbReference type="PANTHER" id="PTHR24186:SF46">
    <property type="entry name" value="PROTEIN ACCELERATED CELL DEATH 6-LIKE"/>
    <property type="match status" value="1"/>
</dbReference>
<feature type="transmembrane region" description="Helical" evidence="9">
    <location>
        <begin position="599"/>
        <end position="621"/>
    </location>
</feature>
<evidence type="ECO:0000256" key="9">
    <source>
        <dbReference type="SAM" id="Phobius"/>
    </source>
</evidence>
<keyword evidence="4" id="KW-0677">Repeat</keyword>
<evidence type="ECO:0000313" key="11">
    <source>
        <dbReference type="EMBL" id="KAK4266612.1"/>
    </source>
</evidence>
<dbReference type="InterPro" id="IPR026961">
    <property type="entry name" value="PGG_dom"/>
</dbReference>
<dbReference type="PANTHER" id="PTHR24186">
    <property type="entry name" value="PROTEIN PHOSPHATASE 1 REGULATORY SUBUNIT"/>
    <property type="match status" value="1"/>
</dbReference>
<evidence type="ECO:0000259" key="10">
    <source>
        <dbReference type="Pfam" id="PF13962"/>
    </source>
</evidence>
<dbReference type="GO" id="GO:0005886">
    <property type="term" value="C:plasma membrane"/>
    <property type="evidence" value="ECO:0007669"/>
    <property type="project" value="UniProtKB-SubCell"/>
</dbReference>
<sequence>MDQVQIPILGAAEAENWIERSNHEHQILKAHQFFITHSNNPPPQPKFLWEKNTKLLFDLKRAVQNGNIHSFVDSLEQVCVGKKVFLSAIFDQTMPAGDSLLHEAAYFGRADIAELIGLHFPQLLTHRDMKLGDTPLHVASRANSLQVIRVILSLSAQKSVLVDGDEQIITRLVNKYGNTALHEAVCKKNVDGVKLLFFADRCVAHYVNRKSQSPLYLAVLNGSREIINVLLEAPFPEDKLLSNCQGISPLHAAIDTKNGDLIEDIATRKTELMYLRDEDGGTPLHYAAFIGYVEGVRILLKKSALSALEQNAKGQLPIHLACKWGHVKVVREFLGQQWADDPRLLLNHKGQNVLHVAAENGRPDVVKYLLRNYKRIDINEKDQKGNTPLHLASKKSFPHILFSLTRDKRIDLNLINYKGFTALDTLLLEMYRETPVSLIQFLSRAVFDSVDAPISGKASSLIRERRKAPKLKWIKQGANTLMLVAILIVTVTFSAGFTVPGSVYSSDASQVTDKGMAVLGKRTMFKTFVIFNTGAMYCSTLGSLLLMWAQFGDFYLARSAFFCAFHMIGLALATMSLAFAAAVRLVVTNVSWLSELVTSIGVIFFSFILGHYVAAIFLLGFHGGVLGRQLSNIFIRIFILVYERTPKIMSRFEI</sequence>
<dbReference type="SUPFAM" id="SSF48403">
    <property type="entry name" value="Ankyrin repeat"/>
    <property type="match status" value="1"/>
</dbReference>
<dbReference type="Gene3D" id="1.25.40.20">
    <property type="entry name" value="Ankyrin repeat-containing domain"/>
    <property type="match status" value="2"/>
</dbReference>
<evidence type="ECO:0000256" key="5">
    <source>
        <dbReference type="ARBA" id="ARBA00022989"/>
    </source>
</evidence>
<dbReference type="Proteomes" id="UP001293593">
    <property type="component" value="Unassembled WGS sequence"/>
</dbReference>
<keyword evidence="12" id="KW-1185">Reference proteome</keyword>
<dbReference type="InterPro" id="IPR036770">
    <property type="entry name" value="Ankyrin_rpt-contain_sf"/>
</dbReference>
<dbReference type="PROSITE" id="PS50088">
    <property type="entry name" value="ANK_REPEAT"/>
    <property type="match status" value="3"/>
</dbReference>
<feature type="transmembrane region" description="Helical" evidence="9">
    <location>
        <begin position="560"/>
        <end position="587"/>
    </location>
</feature>
<evidence type="ECO:0000256" key="2">
    <source>
        <dbReference type="ARBA" id="ARBA00004413"/>
    </source>
</evidence>
<dbReference type="PROSITE" id="PS50297">
    <property type="entry name" value="ANK_REP_REGION"/>
    <property type="match status" value="3"/>
</dbReference>